<protein>
    <recommendedName>
        <fullName evidence="1">AB hydrolase-1 domain-containing protein</fullName>
    </recommendedName>
</protein>
<dbReference type="Pfam" id="PF00561">
    <property type="entry name" value="Abhydrolase_1"/>
    <property type="match status" value="1"/>
</dbReference>
<dbReference type="SUPFAM" id="SSF53474">
    <property type="entry name" value="alpha/beta-Hydrolases"/>
    <property type="match status" value="1"/>
</dbReference>
<accession>A0A8J8NAZ2</accession>
<dbReference type="PROSITE" id="PS51353">
    <property type="entry name" value="ARSC"/>
    <property type="match status" value="1"/>
</dbReference>
<proteinExistence type="predicted"/>
<dbReference type="Pfam" id="PF03960">
    <property type="entry name" value="ArsC"/>
    <property type="match status" value="1"/>
</dbReference>
<keyword evidence="3" id="KW-1185">Reference proteome</keyword>
<dbReference type="PANTHER" id="PTHR30041:SF8">
    <property type="entry name" value="PROTEIN YFFB"/>
    <property type="match status" value="1"/>
</dbReference>
<dbReference type="InterPro" id="IPR036249">
    <property type="entry name" value="Thioredoxin-like_sf"/>
</dbReference>
<gene>
    <name evidence="2" type="ORF">FGO68_gene16339</name>
</gene>
<dbReference type="SUPFAM" id="SSF52833">
    <property type="entry name" value="Thioredoxin-like"/>
    <property type="match status" value="1"/>
</dbReference>
<dbReference type="Proteomes" id="UP000785679">
    <property type="component" value="Unassembled WGS sequence"/>
</dbReference>
<sequence length="393" mass="43788">MYKVYGITNCDTVKKALNWLKDHNVEFEFHDYKKLGISQEKVEEWLTQQPFEKLLNRAGTTWKKLPDEVKNSVTDGKTAIPVMLEKTSAIKRPIIESDKIVALGFNASDYENIFKSQFKLMRQTAFLTFLLLFSVFCKAQDARAPLFKSFDGTMIHYEVQGEGSPVILLHGFIGNSSGWKRGALPAELVKSGFKVILIDLRGNGLSDKPHEESAYANFAEVKDIIGLMKFLGFKKYDVAGYSRGSIIAAKLLTMDKNVHAVVLGGMGTDFTNPDWPRRKMFEEAFSGQAHKHPQTAGAVKYAKSIGADTIVLGLLQKYQPSTSKEELSKVKIPVLVIAGKDDEDNGKATDLARIFSNASFQTVEGNHDNASRSTEFAEAIVNFLKKNQQLGFP</sequence>
<dbReference type="Gene3D" id="3.40.30.10">
    <property type="entry name" value="Glutaredoxin"/>
    <property type="match status" value="1"/>
</dbReference>
<organism evidence="2 3">
    <name type="scientific">Halteria grandinella</name>
    <dbReference type="NCBI Taxonomy" id="5974"/>
    <lineage>
        <taxon>Eukaryota</taxon>
        <taxon>Sar</taxon>
        <taxon>Alveolata</taxon>
        <taxon>Ciliophora</taxon>
        <taxon>Intramacronucleata</taxon>
        <taxon>Spirotrichea</taxon>
        <taxon>Stichotrichia</taxon>
        <taxon>Sporadotrichida</taxon>
        <taxon>Halteriidae</taxon>
        <taxon>Halteria</taxon>
    </lineage>
</organism>
<evidence type="ECO:0000259" key="1">
    <source>
        <dbReference type="Pfam" id="PF00561"/>
    </source>
</evidence>
<feature type="domain" description="AB hydrolase-1" evidence="1">
    <location>
        <begin position="165"/>
        <end position="304"/>
    </location>
</feature>
<reference evidence="2" key="1">
    <citation type="submission" date="2019-06" db="EMBL/GenBank/DDBJ databases">
        <authorList>
            <person name="Zheng W."/>
        </authorList>
    </citation>
    <scope>NUCLEOTIDE SEQUENCE</scope>
    <source>
        <strain evidence="2">QDHG01</strain>
    </source>
</reference>
<dbReference type="Gene3D" id="3.40.50.1820">
    <property type="entry name" value="alpha/beta hydrolase"/>
    <property type="match status" value="1"/>
</dbReference>
<dbReference type="InterPro" id="IPR006660">
    <property type="entry name" value="Arsenate_reductase-like"/>
</dbReference>
<evidence type="ECO:0000313" key="3">
    <source>
        <dbReference type="Proteomes" id="UP000785679"/>
    </source>
</evidence>
<dbReference type="InterPro" id="IPR000073">
    <property type="entry name" value="AB_hydrolase_1"/>
</dbReference>
<dbReference type="InterPro" id="IPR029058">
    <property type="entry name" value="AB_hydrolase_fold"/>
</dbReference>
<evidence type="ECO:0000313" key="2">
    <source>
        <dbReference type="EMBL" id="TNV71563.1"/>
    </source>
</evidence>
<name>A0A8J8NAZ2_HALGN</name>
<dbReference type="OrthoDB" id="407180at2759"/>
<dbReference type="InterPro" id="IPR006504">
    <property type="entry name" value="Tscrpt_reg_Spx/MgsR"/>
</dbReference>
<dbReference type="PANTHER" id="PTHR30041">
    <property type="entry name" value="ARSENATE REDUCTASE"/>
    <property type="match status" value="1"/>
</dbReference>
<dbReference type="AlphaFoldDB" id="A0A8J8NAZ2"/>
<comment type="caution">
    <text evidence="2">The sequence shown here is derived from an EMBL/GenBank/DDBJ whole genome shotgun (WGS) entry which is preliminary data.</text>
</comment>
<dbReference type="NCBIfam" id="TIGR01617">
    <property type="entry name" value="arsC_related"/>
    <property type="match status" value="1"/>
</dbReference>
<dbReference type="CDD" id="cd03035">
    <property type="entry name" value="ArsC_Yffb"/>
    <property type="match status" value="1"/>
</dbReference>
<dbReference type="EMBL" id="RRYP01029754">
    <property type="protein sequence ID" value="TNV71563.1"/>
    <property type="molecule type" value="Genomic_DNA"/>
</dbReference>